<dbReference type="Pfam" id="PF14090">
    <property type="entry name" value="HTH_39"/>
    <property type="match status" value="1"/>
</dbReference>
<dbReference type="Proteomes" id="UP001139701">
    <property type="component" value="Unassembled WGS sequence"/>
</dbReference>
<feature type="domain" description="Winged helix-turn-helix" evidence="1">
    <location>
        <begin position="7"/>
        <end position="67"/>
    </location>
</feature>
<organism evidence="2 3">
    <name type="scientific">Acinetobacter sedimenti</name>
    <dbReference type="NCBI Taxonomy" id="2919922"/>
    <lineage>
        <taxon>Bacteria</taxon>
        <taxon>Pseudomonadati</taxon>
        <taxon>Pseudomonadota</taxon>
        <taxon>Gammaproteobacteria</taxon>
        <taxon>Moraxellales</taxon>
        <taxon>Moraxellaceae</taxon>
        <taxon>Acinetobacter</taxon>
    </lineage>
</organism>
<gene>
    <name evidence="2" type="ORF">MKI79_06880</name>
</gene>
<comment type="caution">
    <text evidence="2">The sequence shown here is derived from an EMBL/GenBank/DDBJ whole genome shotgun (WGS) entry which is preliminary data.</text>
</comment>
<proteinExistence type="predicted"/>
<evidence type="ECO:0000313" key="2">
    <source>
        <dbReference type="EMBL" id="MCJ8146626.1"/>
    </source>
</evidence>
<accession>A0A9X1WX57</accession>
<name>A0A9X1WX57_9GAMM</name>
<dbReference type="AlphaFoldDB" id="A0A9X1WX57"/>
<evidence type="ECO:0000313" key="3">
    <source>
        <dbReference type="Proteomes" id="UP001139701"/>
    </source>
</evidence>
<protein>
    <submittedName>
        <fullName evidence="2">Helix-turn-helix domain-containing protein</fullName>
    </submittedName>
</protein>
<dbReference type="EMBL" id="JAKUML010000009">
    <property type="protein sequence ID" value="MCJ8146626.1"/>
    <property type="molecule type" value="Genomic_DNA"/>
</dbReference>
<dbReference type="InterPro" id="IPR055245">
    <property type="entry name" value="HTH_proteobacteria"/>
</dbReference>
<sequence>MKITQQSQKALVLAYMQAGNTITPIEALNKFGCFRLSDVIFRLRQSGHEIIKHDEPNTHNSGYHARYELIEEMQA</sequence>
<reference evidence="2" key="1">
    <citation type="submission" date="2022-02" db="EMBL/GenBank/DDBJ databases">
        <title>Acinetobacter A3.8 sp. nov., isolated from Sediment (Zhairuo Island).</title>
        <authorList>
            <person name="Zheng K."/>
        </authorList>
    </citation>
    <scope>NUCLEOTIDE SEQUENCE</scope>
    <source>
        <strain evidence="2">A3.8</strain>
    </source>
</reference>
<evidence type="ECO:0000259" key="1">
    <source>
        <dbReference type="Pfam" id="PF14090"/>
    </source>
</evidence>
<keyword evidence="3" id="KW-1185">Reference proteome</keyword>
<dbReference type="RefSeq" id="WP_241571345.1">
    <property type="nucleotide sequence ID" value="NZ_JAKUML010000009.1"/>
</dbReference>